<gene>
    <name evidence="1" type="ORF">HELGO_WM36831</name>
</gene>
<evidence type="ECO:0000313" key="1">
    <source>
        <dbReference type="EMBL" id="CAA6808588.1"/>
    </source>
</evidence>
<proteinExistence type="predicted"/>
<sequence>MLNYTLTNLEYIQKYSFGAYDDRTIKRETTTTCKSVE</sequence>
<reference evidence="1" key="1">
    <citation type="submission" date="2020-01" db="EMBL/GenBank/DDBJ databases">
        <authorList>
            <person name="Meier V. D."/>
            <person name="Meier V D."/>
        </authorList>
    </citation>
    <scope>NUCLEOTIDE SEQUENCE</scope>
    <source>
        <strain evidence="1">HLG_WM_MAG_02</strain>
    </source>
</reference>
<name>A0A6S6SJF3_9BACT</name>
<protein>
    <submittedName>
        <fullName evidence="1">Uncharacterized protein</fullName>
    </submittedName>
</protein>
<organism evidence="1">
    <name type="scientific">uncultured Sulfurovum sp</name>
    <dbReference type="NCBI Taxonomy" id="269237"/>
    <lineage>
        <taxon>Bacteria</taxon>
        <taxon>Pseudomonadati</taxon>
        <taxon>Campylobacterota</taxon>
        <taxon>Epsilonproteobacteria</taxon>
        <taxon>Campylobacterales</taxon>
        <taxon>Sulfurovaceae</taxon>
        <taxon>Sulfurovum</taxon>
        <taxon>environmental samples</taxon>
    </lineage>
</organism>
<accession>A0A6S6SJF3</accession>
<dbReference type="EMBL" id="CACVAZ010000053">
    <property type="protein sequence ID" value="CAA6808588.1"/>
    <property type="molecule type" value="Genomic_DNA"/>
</dbReference>
<dbReference type="AlphaFoldDB" id="A0A6S6SJF3"/>